<keyword evidence="1" id="KW-0812">Transmembrane</keyword>
<feature type="transmembrane region" description="Helical" evidence="1">
    <location>
        <begin position="101"/>
        <end position="121"/>
    </location>
</feature>
<organism evidence="2 3">
    <name type="scientific">Sistotremastrum niveocremeum HHB9708</name>
    <dbReference type="NCBI Taxonomy" id="1314777"/>
    <lineage>
        <taxon>Eukaryota</taxon>
        <taxon>Fungi</taxon>
        <taxon>Dikarya</taxon>
        <taxon>Basidiomycota</taxon>
        <taxon>Agaricomycotina</taxon>
        <taxon>Agaricomycetes</taxon>
        <taxon>Sistotremastrales</taxon>
        <taxon>Sistotremastraceae</taxon>
        <taxon>Sertulicium</taxon>
        <taxon>Sertulicium niveocremeum</taxon>
    </lineage>
</organism>
<gene>
    <name evidence="2" type="ORF">SISNIDRAFT_491409</name>
</gene>
<keyword evidence="1" id="KW-1133">Transmembrane helix</keyword>
<evidence type="ECO:0000313" key="3">
    <source>
        <dbReference type="Proteomes" id="UP000076722"/>
    </source>
</evidence>
<accession>A0A164MUY4</accession>
<keyword evidence="3" id="KW-1185">Reference proteome</keyword>
<sequence>MSHSESPSLPIIPLPRLSSPVLLPLSQPLVSQSPDLAADAMSNMINHSDLLEFSLGDGRIIDPVESETPDHGRQSKENDLRTRALHNAHFRERMQGFLEELDFAAAELRFFCVCGIIVIAVSALLRSWLWCAMVAIVSIIVDSMNWTPAMIKWLSQGIPIGMLGFHGFGQ</sequence>
<dbReference type="EMBL" id="KV419458">
    <property type="protein sequence ID" value="KZS87060.1"/>
    <property type="molecule type" value="Genomic_DNA"/>
</dbReference>
<name>A0A164MUY4_9AGAM</name>
<protein>
    <submittedName>
        <fullName evidence="2">Uncharacterized protein</fullName>
    </submittedName>
</protein>
<evidence type="ECO:0000313" key="2">
    <source>
        <dbReference type="EMBL" id="KZS87060.1"/>
    </source>
</evidence>
<evidence type="ECO:0000256" key="1">
    <source>
        <dbReference type="SAM" id="Phobius"/>
    </source>
</evidence>
<keyword evidence="1" id="KW-0472">Membrane</keyword>
<dbReference type="AlphaFoldDB" id="A0A164MUY4"/>
<dbReference type="Proteomes" id="UP000076722">
    <property type="component" value="Unassembled WGS sequence"/>
</dbReference>
<proteinExistence type="predicted"/>
<reference evidence="2 3" key="1">
    <citation type="journal article" date="2016" name="Mol. Biol. Evol.">
        <title>Comparative Genomics of Early-Diverging Mushroom-Forming Fungi Provides Insights into the Origins of Lignocellulose Decay Capabilities.</title>
        <authorList>
            <person name="Nagy L.G."/>
            <person name="Riley R."/>
            <person name="Tritt A."/>
            <person name="Adam C."/>
            <person name="Daum C."/>
            <person name="Floudas D."/>
            <person name="Sun H."/>
            <person name="Yadav J.S."/>
            <person name="Pangilinan J."/>
            <person name="Larsson K.H."/>
            <person name="Matsuura K."/>
            <person name="Barry K."/>
            <person name="Labutti K."/>
            <person name="Kuo R."/>
            <person name="Ohm R.A."/>
            <person name="Bhattacharya S.S."/>
            <person name="Shirouzu T."/>
            <person name="Yoshinaga Y."/>
            <person name="Martin F.M."/>
            <person name="Grigoriev I.V."/>
            <person name="Hibbett D.S."/>
        </authorList>
    </citation>
    <scope>NUCLEOTIDE SEQUENCE [LARGE SCALE GENOMIC DNA]</scope>
    <source>
        <strain evidence="2 3">HHB9708</strain>
    </source>
</reference>